<dbReference type="EMBL" id="OC857209">
    <property type="protein sequence ID" value="CAD7624876.1"/>
    <property type="molecule type" value="Genomic_DNA"/>
</dbReference>
<dbReference type="AlphaFoldDB" id="A0A7R9KN22"/>
<feature type="compositionally biased region" description="Gly residues" evidence="1">
    <location>
        <begin position="65"/>
        <end position="75"/>
    </location>
</feature>
<reference evidence="2" key="1">
    <citation type="submission" date="2020-11" db="EMBL/GenBank/DDBJ databases">
        <authorList>
            <person name="Tran Van P."/>
        </authorList>
    </citation>
    <scope>NUCLEOTIDE SEQUENCE</scope>
</reference>
<feature type="region of interest" description="Disordered" evidence="1">
    <location>
        <begin position="1"/>
        <end position="125"/>
    </location>
</feature>
<sequence>MSGMGWQSQSAPGAQCPSHQQSGPPGAQQQLSVVTTVWGVKTSNQNGPTMGYTHGAGNGQPNNGPTGGPYGGQTGHDGYSSCPTTPMPPQKSYQTQTMSQRGPGPGYAGRKRKQQNASPTDHFHRYGPQATATAMSAGMQGSMPTSQPNSNGDFQGGQQAINTAALVAAATATATATASVVAMQERQQEVMINSQYGQMQGMHGQSYGSNSYGPQTNQRMSSCPPNAINGPMVGHMNSMSSQMHNPNMMGGGAGNGMSPSMSMNGPMGMNKGMSNGSMGAVGGGGPMPGAGVPPGGAGII</sequence>
<gene>
    <name evidence="2" type="ORF">OSB1V03_LOCUS5315</name>
</gene>
<protein>
    <submittedName>
        <fullName evidence="2">Uncharacterized protein</fullName>
    </submittedName>
</protein>
<name>A0A7R9KN22_9ACAR</name>
<evidence type="ECO:0000256" key="1">
    <source>
        <dbReference type="SAM" id="MobiDB-lite"/>
    </source>
</evidence>
<dbReference type="EMBL" id="CAJPIZ010002634">
    <property type="protein sequence ID" value="CAG2105306.1"/>
    <property type="molecule type" value="Genomic_DNA"/>
</dbReference>
<feature type="compositionally biased region" description="Polar residues" evidence="1">
    <location>
        <begin position="91"/>
        <end position="100"/>
    </location>
</feature>
<evidence type="ECO:0000313" key="3">
    <source>
        <dbReference type="Proteomes" id="UP000759131"/>
    </source>
</evidence>
<organism evidence="2">
    <name type="scientific">Medioppia subpectinata</name>
    <dbReference type="NCBI Taxonomy" id="1979941"/>
    <lineage>
        <taxon>Eukaryota</taxon>
        <taxon>Metazoa</taxon>
        <taxon>Ecdysozoa</taxon>
        <taxon>Arthropoda</taxon>
        <taxon>Chelicerata</taxon>
        <taxon>Arachnida</taxon>
        <taxon>Acari</taxon>
        <taxon>Acariformes</taxon>
        <taxon>Sarcoptiformes</taxon>
        <taxon>Oribatida</taxon>
        <taxon>Brachypylina</taxon>
        <taxon>Oppioidea</taxon>
        <taxon>Oppiidae</taxon>
        <taxon>Medioppia</taxon>
    </lineage>
</organism>
<proteinExistence type="predicted"/>
<feature type="compositionally biased region" description="Polar residues" evidence="1">
    <location>
        <begin position="1"/>
        <end position="48"/>
    </location>
</feature>
<dbReference type="Proteomes" id="UP000759131">
    <property type="component" value="Unassembled WGS sequence"/>
</dbReference>
<keyword evidence="3" id="KW-1185">Reference proteome</keyword>
<evidence type="ECO:0000313" key="2">
    <source>
        <dbReference type="EMBL" id="CAD7624876.1"/>
    </source>
</evidence>
<accession>A0A7R9KN22</accession>